<dbReference type="InterPro" id="IPR027417">
    <property type="entry name" value="P-loop_NTPase"/>
</dbReference>
<reference evidence="3" key="2">
    <citation type="journal article" date="2023" name="IMA Fungus">
        <title>Comparative genomic study of the Penicillium genus elucidates a diverse pangenome and 15 lateral gene transfer events.</title>
        <authorList>
            <person name="Petersen C."/>
            <person name="Sorensen T."/>
            <person name="Nielsen M.R."/>
            <person name="Sondergaard T.E."/>
            <person name="Sorensen J.L."/>
            <person name="Fitzpatrick D.A."/>
            <person name="Frisvad J.C."/>
            <person name="Nielsen K.L."/>
        </authorList>
    </citation>
    <scope>NUCLEOTIDE SEQUENCE</scope>
    <source>
        <strain evidence="3">IBT 16125</strain>
    </source>
</reference>
<keyword evidence="4" id="KW-1185">Reference proteome</keyword>
<dbReference type="InterPro" id="IPR056884">
    <property type="entry name" value="NPHP3-like_N"/>
</dbReference>
<evidence type="ECO:0000259" key="2">
    <source>
        <dbReference type="PROSITE" id="PS50837"/>
    </source>
</evidence>
<evidence type="ECO:0000313" key="4">
    <source>
        <dbReference type="Proteomes" id="UP001213681"/>
    </source>
</evidence>
<gene>
    <name evidence="3" type="ORF">N7458_007455</name>
</gene>
<proteinExistence type="predicted"/>
<dbReference type="InterPro" id="IPR007111">
    <property type="entry name" value="NACHT_NTPase"/>
</dbReference>
<protein>
    <recommendedName>
        <fullName evidence="2">NACHT domain-containing protein</fullName>
    </recommendedName>
</protein>
<feature type="domain" description="NACHT" evidence="2">
    <location>
        <begin position="39"/>
        <end position="187"/>
    </location>
</feature>
<dbReference type="GeneID" id="81601080"/>
<accession>A0AAD6C0U5</accession>
<name>A0AAD6C0U5_9EURO</name>
<dbReference type="SUPFAM" id="SSF52540">
    <property type="entry name" value="P-loop containing nucleoside triphosphate hydrolases"/>
    <property type="match status" value="1"/>
</dbReference>
<dbReference type="PROSITE" id="PS50837">
    <property type="entry name" value="NACHT"/>
    <property type="match status" value="1"/>
</dbReference>
<dbReference type="PANTHER" id="PTHR10039">
    <property type="entry name" value="AMELOGENIN"/>
    <property type="match status" value="1"/>
</dbReference>
<reference evidence="3" key="1">
    <citation type="submission" date="2022-12" db="EMBL/GenBank/DDBJ databases">
        <authorList>
            <person name="Petersen C."/>
        </authorList>
    </citation>
    <scope>NUCLEOTIDE SEQUENCE</scope>
    <source>
        <strain evidence="3">IBT 16125</strain>
    </source>
</reference>
<dbReference type="EMBL" id="JAPVEA010000007">
    <property type="protein sequence ID" value="KAJ5443583.1"/>
    <property type="molecule type" value="Genomic_DNA"/>
</dbReference>
<evidence type="ECO:0000313" key="3">
    <source>
        <dbReference type="EMBL" id="KAJ5443583.1"/>
    </source>
</evidence>
<dbReference type="Proteomes" id="UP001213681">
    <property type="component" value="Unassembled WGS sequence"/>
</dbReference>
<organism evidence="3 4">
    <name type="scientific">Penicillium daleae</name>
    <dbReference type="NCBI Taxonomy" id="63821"/>
    <lineage>
        <taxon>Eukaryota</taxon>
        <taxon>Fungi</taxon>
        <taxon>Dikarya</taxon>
        <taxon>Ascomycota</taxon>
        <taxon>Pezizomycotina</taxon>
        <taxon>Eurotiomycetes</taxon>
        <taxon>Eurotiomycetidae</taxon>
        <taxon>Eurotiales</taxon>
        <taxon>Aspergillaceae</taxon>
        <taxon>Penicillium</taxon>
    </lineage>
</organism>
<dbReference type="AlphaFoldDB" id="A0AAD6C0U5"/>
<keyword evidence="1" id="KW-0677">Repeat</keyword>
<sequence>MRRQTSYDDELRALRADQACEYILGDINFIDWYHGSGSRQLVILGEMGRGKTVTMAFIIDHLRQRKDDQLPNPKICYYYCRNDETGTEVPILSALILSLLQQLPGLKRRFSDWYKEAETLGSYDPAASVGNLEEFMQKVLEAVDRAVFIVIDGIDECDKVSTRRLLKFLKSLSENIISLRILLSSRPQEKVLCQLGNAAKIELDCNVHRDRIIVEKTVDRHLTDLPAEVRALVIRELSPLAQGSAIWTKMTVQLLELRDLTNYDQIRRFVKEVALPHDLSELYGSLLSRCTGDDSENVQLATTALKVLAVTCRPLSILELAWAVTLSEADNISTVNALSKLVDYRRILGLIHPFISRVDFNDVKKYQVRLVHQSVKEFILREFTSKYLRAHGSASEESGRKSIDQCSERLEAFILRICIRYLLLDDIDIKDLFTEEQAAIAELPPECDIFSDNEGPVDYDANCTWEVWEEDMIRFEPAERGLGEFFVYASCYWLKHFDDVEVEPLPCLLNIERLCQAGSIRLHNWTQQNCRPSCTVTPRFEFDYRLYDPLSITSLYGSVQMLRDLLKRSSFAKDFYLPSSVMGAAEQILRWGDISRLQILFLDDQVGRPPVTKSRLFSKSHQNMAESPYKSPQLE</sequence>
<evidence type="ECO:0000256" key="1">
    <source>
        <dbReference type="ARBA" id="ARBA00022737"/>
    </source>
</evidence>
<dbReference type="Gene3D" id="3.40.50.300">
    <property type="entry name" value="P-loop containing nucleotide triphosphate hydrolases"/>
    <property type="match status" value="1"/>
</dbReference>
<comment type="caution">
    <text evidence="3">The sequence shown here is derived from an EMBL/GenBank/DDBJ whole genome shotgun (WGS) entry which is preliminary data.</text>
</comment>
<dbReference type="Pfam" id="PF24883">
    <property type="entry name" value="NPHP3_N"/>
    <property type="match status" value="1"/>
</dbReference>
<dbReference type="RefSeq" id="XP_056763663.1">
    <property type="nucleotide sequence ID" value="XM_056910837.1"/>
</dbReference>
<dbReference type="PANTHER" id="PTHR10039:SF10">
    <property type="entry name" value="NACHT DOMAIN-CONTAINING PROTEIN"/>
    <property type="match status" value="1"/>
</dbReference>